<dbReference type="CDD" id="cd01650">
    <property type="entry name" value="RT_nLTR_like"/>
    <property type="match status" value="1"/>
</dbReference>
<dbReference type="Pfam" id="PF00078">
    <property type="entry name" value="RVT_1"/>
    <property type="match status" value="1"/>
</dbReference>
<evidence type="ECO:0000313" key="3">
    <source>
        <dbReference type="Proteomes" id="UP000694569"/>
    </source>
</evidence>
<dbReference type="PROSITE" id="PS50878">
    <property type="entry name" value="RT_POL"/>
    <property type="match status" value="1"/>
</dbReference>
<dbReference type="AlphaFoldDB" id="A0A8C5MCX6"/>
<organism evidence="2 3">
    <name type="scientific">Leptobrachium leishanense</name>
    <name type="common">Leishan spiny toad</name>
    <dbReference type="NCBI Taxonomy" id="445787"/>
    <lineage>
        <taxon>Eukaryota</taxon>
        <taxon>Metazoa</taxon>
        <taxon>Chordata</taxon>
        <taxon>Craniata</taxon>
        <taxon>Vertebrata</taxon>
        <taxon>Euteleostomi</taxon>
        <taxon>Amphibia</taxon>
        <taxon>Batrachia</taxon>
        <taxon>Anura</taxon>
        <taxon>Pelobatoidea</taxon>
        <taxon>Megophryidae</taxon>
        <taxon>Leptobrachium</taxon>
    </lineage>
</organism>
<dbReference type="OrthoDB" id="1934719at2759"/>
<protein>
    <recommendedName>
        <fullName evidence="1">Reverse transcriptase domain-containing protein</fullName>
    </recommendedName>
</protein>
<evidence type="ECO:0000313" key="2">
    <source>
        <dbReference type="Ensembl" id="ENSLLEP00000011306.1"/>
    </source>
</evidence>
<dbReference type="Ensembl" id="ENSLLET00000011762.1">
    <property type="protein sequence ID" value="ENSLLEP00000011306.1"/>
    <property type="gene ID" value="ENSLLEG00000007235.1"/>
</dbReference>
<dbReference type="PANTHER" id="PTHR31635">
    <property type="entry name" value="REVERSE TRANSCRIPTASE DOMAIN-CONTAINING PROTEIN-RELATED"/>
    <property type="match status" value="1"/>
</dbReference>
<feature type="domain" description="Reverse transcriptase" evidence="1">
    <location>
        <begin position="145"/>
        <end position="419"/>
    </location>
</feature>
<dbReference type="PANTHER" id="PTHR31635:SF196">
    <property type="entry name" value="REVERSE TRANSCRIPTASE DOMAIN-CONTAINING PROTEIN-RELATED"/>
    <property type="match status" value="1"/>
</dbReference>
<keyword evidence="3" id="KW-1185">Reference proteome</keyword>
<reference evidence="2" key="2">
    <citation type="submission" date="2025-09" db="UniProtKB">
        <authorList>
            <consortium name="Ensembl"/>
        </authorList>
    </citation>
    <scope>IDENTIFICATION</scope>
</reference>
<proteinExistence type="predicted"/>
<sequence length="738" mass="83723">MAKQKARFYAFQNKPGRLLARKFKPSRTPTKVAAIRTAQGLIHNPIAIANEFAIYYESLYNLAIADSTPNPTADDINAYLANLNLPSLTTTQAESLSAPISQEELSGAIKALPKHKAPGPDGLTDQYYTSFSTILIPHLLTVFAQARETSLFPVDMLRAHIITLPKPGKTPDACKNLRPISLLNVDLKLYSKILATRLQTFLPKLIGPDQVGFISGRQGPDSTKKLINLMETQRRSGQPGLLLSLDAEKAFDRVNWLFMELVMTKFNIPTEFRAAIQAIYDSPSARVLISGFLSEEFVITNGTRQGCPLSPLLYALVLEPLAQAIRQNDEVRGTQAGPAIYKLHLYADDILVTLTDPHSSIPALQDELTAYSQLTYHLVNVSKTQALPHNIPQTQLTALRRLYTFDWRSHYLTYLGLRTTWDPGGLIKHNYDRILTEVKSLLSQWRSREVLWLGRMAAVKMSILPKILYIFRTLPLKLPRLYLDTLQSTLMTFVWNHKRPRVPRCLLYNRQTEGGLHMVNIHKYYRASCLASLSEIFHKQPWPQWLVVEASCLEGHNLANLLWVPSSFRPKLQALMPSTALHLGIWDRHLDVLTSHYPLSMAAPLPSLSYLLPQTLFDPWLRCGVYNLHHLFTPTAMLSFDAVRSKYSISDSMFLSYMQIYSYLKANKVLTGLETHKPLLSEVELFCLDSLSSSKPISLFYRILNTPATKECWAFQKGWERDLSQSFSTSQWKKAYKF</sequence>
<dbReference type="InterPro" id="IPR043502">
    <property type="entry name" value="DNA/RNA_pol_sf"/>
</dbReference>
<dbReference type="InterPro" id="IPR000477">
    <property type="entry name" value="RT_dom"/>
</dbReference>
<name>A0A8C5MCX6_9ANUR</name>
<reference evidence="2" key="1">
    <citation type="submission" date="2025-08" db="UniProtKB">
        <authorList>
            <consortium name="Ensembl"/>
        </authorList>
    </citation>
    <scope>IDENTIFICATION</scope>
</reference>
<evidence type="ECO:0000259" key="1">
    <source>
        <dbReference type="PROSITE" id="PS50878"/>
    </source>
</evidence>
<accession>A0A8C5MCX6</accession>
<dbReference type="GeneTree" id="ENSGT00940000163630"/>
<dbReference type="SUPFAM" id="SSF56672">
    <property type="entry name" value="DNA/RNA polymerases"/>
    <property type="match status" value="1"/>
</dbReference>
<dbReference type="Proteomes" id="UP000694569">
    <property type="component" value="Unplaced"/>
</dbReference>